<evidence type="ECO:0000256" key="3">
    <source>
        <dbReference type="ARBA" id="ARBA00022723"/>
    </source>
</evidence>
<comment type="cofactor">
    <cofactor evidence="7">
        <name>Cu cation</name>
        <dbReference type="ChEBI" id="CHEBI:23378"/>
    </cofactor>
    <text evidence="7">Contains 1 topaquinone per subunit.</text>
</comment>
<dbReference type="InterPro" id="IPR000269">
    <property type="entry name" value="Cu_amine_oxidase"/>
</dbReference>
<organism evidence="11 12">
    <name type="scientific">Apiospora phragmitis</name>
    <dbReference type="NCBI Taxonomy" id="2905665"/>
    <lineage>
        <taxon>Eukaryota</taxon>
        <taxon>Fungi</taxon>
        <taxon>Dikarya</taxon>
        <taxon>Ascomycota</taxon>
        <taxon>Pezizomycotina</taxon>
        <taxon>Sordariomycetes</taxon>
        <taxon>Xylariomycetidae</taxon>
        <taxon>Amphisphaeriales</taxon>
        <taxon>Apiosporaceae</taxon>
        <taxon>Apiospora</taxon>
    </lineage>
</organism>
<evidence type="ECO:0000256" key="5">
    <source>
        <dbReference type="ARBA" id="ARBA00023002"/>
    </source>
</evidence>
<keyword evidence="6 7" id="KW-0186">Copper</keyword>
<evidence type="ECO:0000256" key="4">
    <source>
        <dbReference type="ARBA" id="ARBA00022772"/>
    </source>
</evidence>
<feature type="domain" description="Copper amine oxidase catalytic" evidence="9">
    <location>
        <begin position="313"/>
        <end position="647"/>
    </location>
</feature>
<comment type="cofactor">
    <cofactor evidence="1">
        <name>Cu cation</name>
        <dbReference type="ChEBI" id="CHEBI:23378"/>
    </cofactor>
</comment>
<feature type="region of interest" description="Disordered" evidence="8">
    <location>
        <begin position="139"/>
        <end position="164"/>
    </location>
</feature>
<dbReference type="InterPro" id="IPR016182">
    <property type="entry name" value="Cu_amine_oxidase_N-reg"/>
</dbReference>
<comment type="caution">
    <text evidence="11">The sequence shown here is derived from an EMBL/GenBank/DDBJ whole genome shotgun (WGS) entry which is preliminary data.</text>
</comment>
<name>A0ABR1X7G6_9PEZI</name>
<protein>
    <recommendedName>
        <fullName evidence="7">Amine oxidase</fullName>
        <ecNumber evidence="7">1.4.3.-</ecNumber>
    </recommendedName>
</protein>
<dbReference type="EC" id="1.4.3.-" evidence="7"/>
<evidence type="ECO:0000259" key="10">
    <source>
        <dbReference type="Pfam" id="PF09248"/>
    </source>
</evidence>
<comment type="similarity">
    <text evidence="2 7">Belongs to the copper/topaquinone oxidase family.</text>
</comment>
<dbReference type="GeneID" id="92085281"/>
<evidence type="ECO:0000259" key="9">
    <source>
        <dbReference type="Pfam" id="PF01179"/>
    </source>
</evidence>
<keyword evidence="5 7" id="KW-0560">Oxidoreductase</keyword>
<dbReference type="Gene3D" id="3.10.450.40">
    <property type="match status" value="2"/>
</dbReference>
<evidence type="ECO:0000256" key="8">
    <source>
        <dbReference type="SAM" id="MobiDB-lite"/>
    </source>
</evidence>
<keyword evidence="4 7" id="KW-0801">TPQ</keyword>
<dbReference type="RefSeq" id="XP_066722850.1">
    <property type="nucleotide sequence ID" value="XM_066852218.1"/>
</dbReference>
<evidence type="ECO:0000256" key="1">
    <source>
        <dbReference type="ARBA" id="ARBA00001935"/>
    </source>
</evidence>
<feature type="domain" description="DUF1965" evidence="10">
    <location>
        <begin position="208"/>
        <end position="257"/>
    </location>
</feature>
<dbReference type="InterPro" id="IPR049948">
    <property type="entry name" value="Cu_Am_ox_TPQ-bd"/>
</dbReference>
<dbReference type="SUPFAM" id="SSF54416">
    <property type="entry name" value="Amine oxidase N-terminal region"/>
    <property type="match status" value="2"/>
</dbReference>
<dbReference type="InterPro" id="IPR015798">
    <property type="entry name" value="Cu_amine_oxidase_C"/>
</dbReference>
<accession>A0ABR1X7G6</accession>
<dbReference type="PROSITE" id="PS01164">
    <property type="entry name" value="COPPER_AMINE_OXID_1"/>
    <property type="match status" value="1"/>
</dbReference>
<evidence type="ECO:0000256" key="6">
    <source>
        <dbReference type="ARBA" id="ARBA00023008"/>
    </source>
</evidence>
<evidence type="ECO:0000256" key="2">
    <source>
        <dbReference type="ARBA" id="ARBA00007983"/>
    </source>
</evidence>
<proteinExistence type="inferred from homology"/>
<gene>
    <name evidence="11" type="ORF">PG994_000809</name>
</gene>
<dbReference type="Pfam" id="PF01179">
    <property type="entry name" value="Cu_amine_oxid"/>
    <property type="match status" value="1"/>
</dbReference>
<dbReference type="Proteomes" id="UP001480595">
    <property type="component" value="Unassembled WGS sequence"/>
</dbReference>
<evidence type="ECO:0000313" key="12">
    <source>
        <dbReference type="Proteomes" id="UP001480595"/>
    </source>
</evidence>
<comment type="PTM">
    <text evidence="7">Topaquinone (TPQ) is generated by copper-dependent autoxidation of a specific tyrosyl residue.</text>
</comment>
<evidence type="ECO:0000256" key="7">
    <source>
        <dbReference type="RuleBase" id="RU000672"/>
    </source>
</evidence>
<dbReference type="Gene3D" id="2.70.98.20">
    <property type="entry name" value="Copper amine oxidase, catalytic domain"/>
    <property type="match status" value="1"/>
</dbReference>
<reference evidence="11 12" key="1">
    <citation type="submission" date="2023-01" db="EMBL/GenBank/DDBJ databases">
        <title>Analysis of 21 Apiospora genomes using comparative genomics revels a genus with tremendous synthesis potential of carbohydrate active enzymes and secondary metabolites.</title>
        <authorList>
            <person name="Sorensen T."/>
        </authorList>
    </citation>
    <scope>NUCLEOTIDE SEQUENCE [LARGE SCALE GENOMIC DNA]</scope>
    <source>
        <strain evidence="11 12">CBS 135458</strain>
    </source>
</reference>
<keyword evidence="3 7" id="KW-0479">Metal-binding</keyword>
<sequence>MRPAPSIVAIGLFYAGRAWTASHNKCQCSEVTADTLFRRQSSASACPVPQDVAVTAPRGTPFTPLSQSELDSIVEWLGSSEHGLNLSDPSRSTLAMSDNYISHIETLKPNKTDVTDYLSGASDSVPRYARVVINEGAATAAGGGGDRRGDHVEHRGHHAEPHGAGVLRLRRQPDEQRVLRPEPLLDRRHDGRGLAAVAPARQGPVDQPSDLYVSFDIAGTDPSLYRLRMIVYDLVVYNSTDDFRAAWSAGEITKTPDPTTNDSFLNKDRVGTVRDLEDRFAPTVLALQGKRYRVDNGEQLSDLHGLVLLQKTGTAYSDRFYGIGGQVVRPIPGYDCPYHATYWNATFNDGTGVSTISRAICIFETDIGVPLTRHNVYNSWSQSTKGSKLVVRMIATLGNYDYIWDYGFVVDGSISVDAYASGYVQANYYRPDDAGRWGPRIGSTISGTLHTHVMNLKADFDLVDSRNTFVTTNLVVENVTQPWYPERGVFETMRYAIRELASEAGGRQLPNPPNGQAMYTVVNKARPNAWGESRGYRILPGLSNVCLPSQNSPFFRRSGEHAKQVFAVSRQHDTEPAATAALSGNVPEAPLVAFWGFFADDEPLEQEDLVVWANLGMQHFVRAEDLPNTLAAEAHASVVFAPQNWGDGGEHARPRQCCDLQGGRH</sequence>
<keyword evidence="12" id="KW-1185">Reference proteome</keyword>
<dbReference type="EMBL" id="JAQQWL010000001">
    <property type="protein sequence ID" value="KAK8091304.1"/>
    <property type="molecule type" value="Genomic_DNA"/>
</dbReference>
<feature type="compositionally biased region" description="Basic and acidic residues" evidence="8">
    <location>
        <begin position="145"/>
        <end position="161"/>
    </location>
</feature>
<dbReference type="PANTHER" id="PTHR10638">
    <property type="entry name" value="COPPER AMINE OXIDASE"/>
    <property type="match status" value="1"/>
</dbReference>
<dbReference type="SUPFAM" id="SSF49998">
    <property type="entry name" value="Amine oxidase catalytic domain"/>
    <property type="match status" value="1"/>
</dbReference>
<dbReference type="InterPro" id="IPR015328">
    <property type="entry name" value="DUF1965"/>
</dbReference>
<dbReference type="PANTHER" id="PTHR10638:SF20">
    <property type="entry name" value="AMINE OXIDASE"/>
    <property type="match status" value="1"/>
</dbReference>
<dbReference type="InterPro" id="IPR036460">
    <property type="entry name" value="Cu_amine_oxidase_C_sf"/>
</dbReference>
<evidence type="ECO:0000313" key="11">
    <source>
        <dbReference type="EMBL" id="KAK8091304.1"/>
    </source>
</evidence>
<dbReference type="Pfam" id="PF09248">
    <property type="entry name" value="DUF1965"/>
    <property type="match status" value="1"/>
</dbReference>